<dbReference type="AlphaFoldDB" id="J3P7P1"/>
<reference evidence="2" key="4">
    <citation type="journal article" date="2015" name="G3 (Bethesda)">
        <title>Genome sequences of three phytopathogenic species of the Magnaporthaceae family of fungi.</title>
        <authorList>
            <person name="Okagaki L.H."/>
            <person name="Nunes C.C."/>
            <person name="Sailsbery J."/>
            <person name="Clay B."/>
            <person name="Brown D."/>
            <person name="John T."/>
            <person name="Oh Y."/>
            <person name="Young N."/>
            <person name="Fitzgerald M."/>
            <person name="Haas B.J."/>
            <person name="Zeng Q."/>
            <person name="Young S."/>
            <person name="Adiconis X."/>
            <person name="Fan L."/>
            <person name="Levin J.Z."/>
            <person name="Mitchell T.K."/>
            <person name="Okubara P.A."/>
            <person name="Farman M.L."/>
            <person name="Kohn L.M."/>
            <person name="Birren B."/>
            <person name="Ma L.-J."/>
            <person name="Dean R.A."/>
        </authorList>
    </citation>
    <scope>NUCLEOTIDE SEQUENCE</scope>
    <source>
        <strain evidence="2">R3-111a-1</strain>
    </source>
</reference>
<dbReference type="GeneID" id="20349990"/>
<reference evidence="1" key="2">
    <citation type="submission" date="2010-07" db="EMBL/GenBank/DDBJ databases">
        <authorList>
            <consortium name="The Broad Institute Genome Sequencing Platform"/>
            <consortium name="Broad Institute Genome Sequencing Center for Infectious Disease"/>
            <person name="Ma L.-J."/>
            <person name="Dead R."/>
            <person name="Young S."/>
            <person name="Zeng Q."/>
            <person name="Koehrsen M."/>
            <person name="Alvarado L."/>
            <person name="Berlin A."/>
            <person name="Chapman S.B."/>
            <person name="Chen Z."/>
            <person name="Freedman E."/>
            <person name="Gellesch M."/>
            <person name="Goldberg J."/>
            <person name="Griggs A."/>
            <person name="Gujja S."/>
            <person name="Heilman E.R."/>
            <person name="Heiman D."/>
            <person name="Hepburn T."/>
            <person name="Howarth C."/>
            <person name="Jen D."/>
            <person name="Larson L."/>
            <person name="Mehta T."/>
            <person name="Neiman D."/>
            <person name="Pearson M."/>
            <person name="Roberts A."/>
            <person name="Saif S."/>
            <person name="Shea T."/>
            <person name="Shenoy N."/>
            <person name="Sisk P."/>
            <person name="Stolte C."/>
            <person name="Sykes S."/>
            <person name="Walk T."/>
            <person name="White J."/>
            <person name="Yandava C."/>
            <person name="Haas B."/>
            <person name="Nusbaum C."/>
            <person name="Birren B."/>
        </authorList>
    </citation>
    <scope>NUCLEOTIDE SEQUENCE</scope>
    <source>
        <strain evidence="1">R3-111a-1</strain>
    </source>
</reference>
<dbReference type="Proteomes" id="UP000006039">
    <property type="component" value="Unassembled WGS sequence"/>
</dbReference>
<dbReference type="EnsemblFungi" id="EJT72673">
    <property type="protein sequence ID" value="EJT72673"/>
    <property type="gene ID" value="GGTG_09532"/>
</dbReference>
<keyword evidence="3" id="KW-1185">Reference proteome</keyword>
<dbReference type="VEuPathDB" id="FungiDB:GGTG_09532"/>
<protein>
    <submittedName>
        <fullName evidence="1 2">Uncharacterized protein</fullName>
    </submittedName>
</protein>
<reference evidence="2" key="5">
    <citation type="submission" date="2018-04" db="UniProtKB">
        <authorList>
            <consortium name="EnsemblFungi"/>
        </authorList>
    </citation>
    <scope>IDENTIFICATION</scope>
    <source>
        <strain evidence="2">R3-111a-1</strain>
    </source>
</reference>
<evidence type="ECO:0000313" key="1">
    <source>
        <dbReference type="EMBL" id="EJT72673.1"/>
    </source>
</evidence>
<name>J3P7P1_GAET3</name>
<dbReference type="RefSeq" id="XP_009225647.1">
    <property type="nucleotide sequence ID" value="XM_009227383.1"/>
</dbReference>
<reference evidence="1" key="3">
    <citation type="submission" date="2010-09" db="EMBL/GenBank/DDBJ databases">
        <title>Annotation of Gaeumannomyces graminis var. tritici R3-111a-1.</title>
        <authorList>
            <consortium name="The Broad Institute Genome Sequencing Platform"/>
            <person name="Ma L.-J."/>
            <person name="Dead R."/>
            <person name="Young S.K."/>
            <person name="Zeng Q."/>
            <person name="Gargeya S."/>
            <person name="Fitzgerald M."/>
            <person name="Haas B."/>
            <person name="Abouelleil A."/>
            <person name="Alvarado L."/>
            <person name="Arachchi H.M."/>
            <person name="Berlin A."/>
            <person name="Brown A."/>
            <person name="Chapman S.B."/>
            <person name="Chen Z."/>
            <person name="Dunbar C."/>
            <person name="Freedman E."/>
            <person name="Gearin G."/>
            <person name="Gellesch M."/>
            <person name="Goldberg J."/>
            <person name="Griggs A."/>
            <person name="Gujja S."/>
            <person name="Heiman D."/>
            <person name="Howarth C."/>
            <person name="Larson L."/>
            <person name="Lui A."/>
            <person name="MacDonald P.J.P."/>
            <person name="Mehta T."/>
            <person name="Montmayeur A."/>
            <person name="Murphy C."/>
            <person name="Neiman D."/>
            <person name="Pearson M."/>
            <person name="Priest M."/>
            <person name="Roberts A."/>
            <person name="Saif S."/>
            <person name="Shea T."/>
            <person name="Shenoy N."/>
            <person name="Sisk P."/>
            <person name="Stolte C."/>
            <person name="Sykes S."/>
            <person name="Yandava C."/>
            <person name="Wortman J."/>
            <person name="Nusbaum C."/>
            <person name="Birren B."/>
        </authorList>
    </citation>
    <scope>NUCLEOTIDE SEQUENCE</scope>
    <source>
        <strain evidence="1">R3-111a-1</strain>
    </source>
</reference>
<evidence type="ECO:0000313" key="3">
    <source>
        <dbReference type="Proteomes" id="UP000006039"/>
    </source>
</evidence>
<gene>
    <name evidence="2" type="primary">20349990</name>
    <name evidence="1" type="ORF">GGTG_09532</name>
</gene>
<dbReference type="EMBL" id="GL385399">
    <property type="protein sequence ID" value="EJT72673.1"/>
    <property type="molecule type" value="Genomic_DNA"/>
</dbReference>
<dbReference type="eggNOG" id="ENOG502RNGG">
    <property type="taxonomic scope" value="Eukaryota"/>
</dbReference>
<evidence type="ECO:0000313" key="2">
    <source>
        <dbReference type="EnsemblFungi" id="EJT72673"/>
    </source>
</evidence>
<dbReference type="HOGENOM" id="CLU_1678000_0_0_1"/>
<accession>J3P7P1</accession>
<sequence length="157" mass="16927">MSEAGDGGAGSPPPPDVEKTIAVRQRGHATRQDLAEILQPMFDDMEQRLEARLAANMEQIFAEMARVTAIAVPASVLNVTIHSLNSNVTDRNRALGPIVSLVTGKHILETSKSIAELSNLCGSNLNDHLQAMGLSTNGTVREKQLRICREMGIVSLE</sequence>
<reference evidence="3" key="1">
    <citation type="submission" date="2010-07" db="EMBL/GenBank/DDBJ databases">
        <title>The genome sequence of Gaeumannomyces graminis var. tritici strain R3-111a-1.</title>
        <authorList>
            <consortium name="The Broad Institute Genome Sequencing Platform"/>
            <person name="Ma L.-J."/>
            <person name="Dead R."/>
            <person name="Young S."/>
            <person name="Zeng Q."/>
            <person name="Koehrsen M."/>
            <person name="Alvarado L."/>
            <person name="Berlin A."/>
            <person name="Chapman S.B."/>
            <person name="Chen Z."/>
            <person name="Freedman E."/>
            <person name="Gellesch M."/>
            <person name="Goldberg J."/>
            <person name="Griggs A."/>
            <person name="Gujja S."/>
            <person name="Heilman E.R."/>
            <person name="Heiman D."/>
            <person name="Hepburn T."/>
            <person name="Howarth C."/>
            <person name="Jen D."/>
            <person name="Larson L."/>
            <person name="Mehta T."/>
            <person name="Neiman D."/>
            <person name="Pearson M."/>
            <person name="Roberts A."/>
            <person name="Saif S."/>
            <person name="Shea T."/>
            <person name="Shenoy N."/>
            <person name="Sisk P."/>
            <person name="Stolte C."/>
            <person name="Sykes S."/>
            <person name="Walk T."/>
            <person name="White J."/>
            <person name="Yandava C."/>
            <person name="Haas B."/>
            <person name="Nusbaum C."/>
            <person name="Birren B."/>
        </authorList>
    </citation>
    <scope>NUCLEOTIDE SEQUENCE [LARGE SCALE GENOMIC DNA]</scope>
    <source>
        <strain evidence="3">R3-111a-1</strain>
    </source>
</reference>
<proteinExistence type="predicted"/>
<organism evidence="1">
    <name type="scientific">Gaeumannomyces tritici (strain R3-111a-1)</name>
    <name type="common">Wheat and barley take-all root rot fungus</name>
    <name type="synonym">Gaeumannomyces graminis var. tritici</name>
    <dbReference type="NCBI Taxonomy" id="644352"/>
    <lineage>
        <taxon>Eukaryota</taxon>
        <taxon>Fungi</taxon>
        <taxon>Dikarya</taxon>
        <taxon>Ascomycota</taxon>
        <taxon>Pezizomycotina</taxon>
        <taxon>Sordariomycetes</taxon>
        <taxon>Sordariomycetidae</taxon>
        <taxon>Magnaporthales</taxon>
        <taxon>Magnaporthaceae</taxon>
        <taxon>Gaeumannomyces</taxon>
    </lineage>
</organism>